<gene>
    <name evidence="3" type="ORF">HINF_LOCUS23478</name>
    <name evidence="2" type="ORF">HINF_LOCUS44857</name>
</gene>
<reference evidence="3 4" key="2">
    <citation type="submission" date="2024-07" db="EMBL/GenBank/DDBJ databases">
        <authorList>
            <person name="Akdeniz Z."/>
        </authorList>
    </citation>
    <scope>NUCLEOTIDE SEQUENCE [LARGE SCALE GENOMIC DNA]</scope>
</reference>
<dbReference type="EMBL" id="CAXDID020000067">
    <property type="protein sequence ID" value="CAL6012801.1"/>
    <property type="molecule type" value="Genomic_DNA"/>
</dbReference>
<dbReference type="Proteomes" id="UP001642409">
    <property type="component" value="Unassembled WGS sequence"/>
</dbReference>
<evidence type="ECO:0000313" key="2">
    <source>
        <dbReference type="EMBL" id="CAI9957212.1"/>
    </source>
</evidence>
<protein>
    <submittedName>
        <fullName evidence="2">Uncharacterized protein</fullName>
    </submittedName>
</protein>
<reference evidence="2" key="1">
    <citation type="submission" date="2023-06" db="EMBL/GenBank/DDBJ databases">
        <authorList>
            <person name="Kurt Z."/>
        </authorList>
    </citation>
    <scope>NUCLEOTIDE SEQUENCE</scope>
</reference>
<comment type="caution">
    <text evidence="2">The sequence shown here is derived from an EMBL/GenBank/DDBJ whole genome shotgun (WGS) entry which is preliminary data.</text>
</comment>
<proteinExistence type="predicted"/>
<dbReference type="AlphaFoldDB" id="A0AA86QNG8"/>
<name>A0AA86QNG8_9EUKA</name>
<evidence type="ECO:0000313" key="4">
    <source>
        <dbReference type="Proteomes" id="UP001642409"/>
    </source>
</evidence>
<dbReference type="EMBL" id="CATOUU010000884">
    <property type="protein sequence ID" value="CAI9957212.1"/>
    <property type="molecule type" value="Genomic_DNA"/>
</dbReference>
<feature type="coiled-coil region" evidence="1">
    <location>
        <begin position="203"/>
        <end position="237"/>
    </location>
</feature>
<sequence>MQAEVALNLLKESLVKYVKYVESQSDDRSDILISLAEMQNIANQIDLANVVAANLLCAKMVKLNMEVQFDALEFHEKLNFTSKQELAMALTDHLHELGQGLKSSFRTNLSGFKALTKSQIINQSNLDTFIKSKIKQETSNQFQQLSEQQLKNEEEINSKQAALTSILKSTQAKILQVQNVNASQIQQLEQSLLDTVEQTSNNQKQLQSELTSVSQLLNKQNEQLQQHNTQLNNSNQLTTSLKNHLETQNRKLQTLYHTSTQLIETQNEQNEDVQNLFQALNVTREDQQMLSKRFGSIIVEQSAVQMSGINGEAILNKSELKTEDLEVQGVQ</sequence>
<keyword evidence="4" id="KW-1185">Reference proteome</keyword>
<accession>A0AA86QNG8</accession>
<keyword evidence="1" id="KW-0175">Coiled coil</keyword>
<evidence type="ECO:0000313" key="3">
    <source>
        <dbReference type="EMBL" id="CAL6012801.1"/>
    </source>
</evidence>
<evidence type="ECO:0000256" key="1">
    <source>
        <dbReference type="SAM" id="Coils"/>
    </source>
</evidence>
<organism evidence="2">
    <name type="scientific">Hexamita inflata</name>
    <dbReference type="NCBI Taxonomy" id="28002"/>
    <lineage>
        <taxon>Eukaryota</taxon>
        <taxon>Metamonada</taxon>
        <taxon>Diplomonadida</taxon>
        <taxon>Hexamitidae</taxon>
        <taxon>Hexamitinae</taxon>
        <taxon>Hexamita</taxon>
    </lineage>
</organism>